<evidence type="ECO:0000313" key="8">
    <source>
        <dbReference type="EMBL" id="RBO94438.1"/>
    </source>
</evidence>
<evidence type="ECO:0000256" key="3">
    <source>
        <dbReference type="ARBA" id="ARBA00022630"/>
    </source>
</evidence>
<evidence type="ECO:0000256" key="2">
    <source>
        <dbReference type="ARBA" id="ARBA00010139"/>
    </source>
</evidence>
<evidence type="ECO:0000256" key="5">
    <source>
        <dbReference type="ARBA" id="ARBA00022857"/>
    </source>
</evidence>
<evidence type="ECO:0000256" key="6">
    <source>
        <dbReference type="ARBA" id="ARBA00023002"/>
    </source>
</evidence>
<evidence type="ECO:0000313" key="9">
    <source>
        <dbReference type="Proteomes" id="UP000252586"/>
    </source>
</evidence>
<dbReference type="SUPFAM" id="SSF51905">
    <property type="entry name" value="FAD/NAD(P)-binding domain"/>
    <property type="match status" value="1"/>
</dbReference>
<proteinExistence type="inferred from homology"/>
<accession>A0A366DZ04</accession>
<keyword evidence="4" id="KW-0274">FAD</keyword>
<comment type="similarity">
    <text evidence="2">Belongs to the FAD-binding monooxygenase family.</text>
</comment>
<keyword evidence="3" id="KW-0285">Flavoprotein</keyword>
<dbReference type="InterPro" id="IPR051820">
    <property type="entry name" value="FAD-binding_MO"/>
</dbReference>
<dbReference type="Pfam" id="PF13738">
    <property type="entry name" value="Pyr_redox_3"/>
    <property type="match status" value="1"/>
</dbReference>
<organism evidence="8 9">
    <name type="scientific">Nocardia puris</name>
    <dbReference type="NCBI Taxonomy" id="208602"/>
    <lineage>
        <taxon>Bacteria</taxon>
        <taxon>Bacillati</taxon>
        <taxon>Actinomycetota</taxon>
        <taxon>Actinomycetes</taxon>
        <taxon>Mycobacteriales</taxon>
        <taxon>Nocardiaceae</taxon>
        <taxon>Nocardia</taxon>
    </lineage>
</organism>
<dbReference type="InterPro" id="IPR036188">
    <property type="entry name" value="FAD/NAD-bd_sf"/>
</dbReference>
<dbReference type="GO" id="GO:0004497">
    <property type="term" value="F:monooxygenase activity"/>
    <property type="evidence" value="ECO:0007669"/>
    <property type="project" value="UniProtKB-KW"/>
</dbReference>
<dbReference type="Gene3D" id="3.50.50.60">
    <property type="entry name" value="FAD/NAD(P)-binding domain"/>
    <property type="match status" value="3"/>
</dbReference>
<dbReference type="PRINTS" id="PR00411">
    <property type="entry name" value="PNDRDTASEI"/>
</dbReference>
<name>A0A366DZ04_9NOCA</name>
<keyword evidence="7" id="KW-0503">Monooxygenase</keyword>
<dbReference type="AlphaFoldDB" id="A0A366DZ04"/>
<reference evidence="8 9" key="1">
    <citation type="submission" date="2018-06" db="EMBL/GenBank/DDBJ databases">
        <title>Genomic Encyclopedia of Type Strains, Phase IV (KMG-IV): sequencing the most valuable type-strain genomes for metagenomic binning, comparative biology and taxonomic classification.</title>
        <authorList>
            <person name="Goeker M."/>
        </authorList>
    </citation>
    <scope>NUCLEOTIDE SEQUENCE [LARGE SCALE GENOMIC DNA]</scope>
    <source>
        <strain evidence="8 9">DSM 44599</strain>
    </source>
</reference>
<dbReference type="PRINTS" id="PR00368">
    <property type="entry name" value="FADPNR"/>
</dbReference>
<dbReference type="PANTHER" id="PTHR43872">
    <property type="entry name" value="MONOOXYGENASE, PUTATIVE (AFU_ORTHOLOGUE AFUA_8G02570)-RELATED"/>
    <property type="match status" value="1"/>
</dbReference>
<dbReference type="OrthoDB" id="5168853at2"/>
<protein>
    <submittedName>
        <fullName evidence="8">Cation diffusion facilitator CzcD-associated flavoprotein CzcO</fullName>
    </submittedName>
</protein>
<evidence type="ECO:0000256" key="7">
    <source>
        <dbReference type="ARBA" id="ARBA00023033"/>
    </source>
</evidence>
<evidence type="ECO:0000256" key="4">
    <source>
        <dbReference type="ARBA" id="ARBA00022827"/>
    </source>
</evidence>
<keyword evidence="5" id="KW-0521">NADP</keyword>
<dbReference type="EMBL" id="QNRE01000002">
    <property type="protein sequence ID" value="RBO94438.1"/>
    <property type="molecule type" value="Genomic_DNA"/>
</dbReference>
<dbReference type="RefSeq" id="WP_067511194.1">
    <property type="nucleotide sequence ID" value="NZ_QNRE01000002.1"/>
</dbReference>
<sequence>MTTAGEQVDVLIVGAGLSGIGAACQVRRAFPRRRVVVLESRGALGGTWDLFRYPGIRSDSDMYTLGYRFRPWLGEEAIASGSDILDYVRATAAEYEVEECVRYHHRVVAADWSSAESRWTVRVERTDSGETFTLTAGFLFCCSGYYRYDEGYTPEFAGAERFPGPVVHPQHWPDDLDVAGKRVAVIGSGATAVTLGPALTARGAHVTMVQRSPSYVISAPARDDLALRARKFLPAKAAYAVARAKNVAVATAIYQLSQRYPERMRARIRGWQQRWLPEGYDIDTHFTPRYGPWDQRLCLAPNGDFFRAIRKGELDIVTDRIASFTETGLAFESGAALDADIIVTATGLNLLAFGGIDLAVDGRPVSMADHLAYKALMLSGVPNFAFVIGYTNASWTLKADLVSEYVVRLLRHMDSRGYATCVPVRDPSVGKAPLFENFMPGYVLRAATLFPMQGDRAPWKLRMNYLRDLITLRHQRIEDGALRFERSGKTAGSAVSAR</sequence>
<comment type="caution">
    <text evidence="8">The sequence shown here is derived from an EMBL/GenBank/DDBJ whole genome shotgun (WGS) entry which is preliminary data.</text>
</comment>
<evidence type="ECO:0000256" key="1">
    <source>
        <dbReference type="ARBA" id="ARBA00001974"/>
    </source>
</evidence>
<comment type="cofactor">
    <cofactor evidence="1">
        <name>FAD</name>
        <dbReference type="ChEBI" id="CHEBI:57692"/>
    </cofactor>
</comment>
<dbReference type="PANTHER" id="PTHR43872:SF1">
    <property type="entry name" value="MONOOXYGENASE, PUTATIVE (AFU_ORTHOLOGUE AFUA_8G02570)-RELATED"/>
    <property type="match status" value="1"/>
</dbReference>
<keyword evidence="6" id="KW-0560">Oxidoreductase</keyword>
<dbReference type="STRING" id="1210090.GCA_001613185_04509"/>
<dbReference type="Proteomes" id="UP000252586">
    <property type="component" value="Unassembled WGS sequence"/>
</dbReference>
<dbReference type="FunFam" id="3.50.50.60:FF:000228">
    <property type="entry name" value="FAD-containing monooxygenase EthA"/>
    <property type="match status" value="1"/>
</dbReference>
<keyword evidence="9" id="KW-1185">Reference proteome</keyword>
<gene>
    <name evidence="8" type="ORF">DFR74_102861</name>
</gene>